<gene>
    <name evidence="4" type="ORF">B0J13DRAFT_2149</name>
</gene>
<dbReference type="OrthoDB" id="654191at2759"/>
<feature type="compositionally biased region" description="Basic and acidic residues" evidence="2">
    <location>
        <begin position="1"/>
        <end position="22"/>
    </location>
</feature>
<accession>A0A9P9FG46</accession>
<protein>
    <recommendedName>
        <fullName evidence="3">RING-type domain-containing protein</fullName>
    </recommendedName>
</protein>
<keyword evidence="5" id="KW-1185">Reference proteome</keyword>
<feature type="region of interest" description="Disordered" evidence="2">
    <location>
        <begin position="1"/>
        <end position="58"/>
    </location>
</feature>
<dbReference type="EMBL" id="JAGMUU010000001">
    <property type="protein sequence ID" value="KAH7162150.1"/>
    <property type="molecule type" value="Genomic_DNA"/>
</dbReference>
<sequence>MMERRHRMTREDESLYNTHEKTGPLYQTSGPEEHVPGQSPLEEPHTGQPPGAQSPTSEYFWPTLKSQIQHFWDQHKGAEVDGTQSSNTRLDTQHGDEHPRVQAACNVCLDVLHIPGLSDPDPAGPAGKDCWLTPCGHIFCRPCFRRVLEAQSPDMPRFCPVCRMEFSCRRCGQMPRLAHPQVKKVRDSCDDNDLLGSNGLTIPEGGKFARECLRCSSRRTWAEQVDEQQASGSSPASTLAPGFARLVSSIIDQLEDKNHHRPRVIDRRAVAAAFEDMLESGFQKIKWDRLLYINREMQRLDDERANPWFHAGSARYFGPSDIRDSFPRRSMS</sequence>
<evidence type="ECO:0000313" key="5">
    <source>
        <dbReference type="Proteomes" id="UP000717696"/>
    </source>
</evidence>
<dbReference type="AlphaFoldDB" id="A0A9P9FG46"/>
<dbReference type="SUPFAM" id="SSF57850">
    <property type="entry name" value="RING/U-box"/>
    <property type="match status" value="1"/>
</dbReference>
<comment type="caution">
    <text evidence="4">The sequence shown here is derived from an EMBL/GenBank/DDBJ whole genome shotgun (WGS) entry which is preliminary data.</text>
</comment>
<dbReference type="Proteomes" id="UP000717696">
    <property type="component" value="Unassembled WGS sequence"/>
</dbReference>
<dbReference type="Gene3D" id="3.30.40.10">
    <property type="entry name" value="Zinc/RING finger domain, C3HC4 (zinc finger)"/>
    <property type="match status" value="1"/>
</dbReference>
<dbReference type="GO" id="GO:0008270">
    <property type="term" value="F:zinc ion binding"/>
    <property type="evidence" value="ECO:0007669"/>
    <property type="project" value="UniProtKB-KW"/>
</dbReference>
<reference evidence="4" key="1">
    <citation type="journal article" date="2021" name="Nat. Commun.">
        <title>Genetic determinants of endophytism in the Arabidopsis root mycobiome.</title>
        <authorList>
            <person name="Mesny F."/>
            <person name="Miyauchi S."/>
            <person name="Thiergart T."/>
            <person name="Pickel B."/>
            <person name="Atanasova L."/>
            <person name="Karlsson M."/>
            <person name="Huettel B."/>
            <person name="Barry K.W."/>
            <person name="Haridas S."/>
            <person name="Chen C."/>
            <person name="Bauer D."/>
            <person name="Andreopoulos W."/>
            <person name="Pangilinan J."/>
            <person name="LaButti K."/>
            <person name="Riley R."/>
            <person name="Lipzen A."/>
            <person name="Clum A."/>
            <person name="Drula E."/>
            <person name="Henrissat B."/>
            <person name="Kohler A."/>
            <person name="Grigoriev I.V."/>
            <person name="Martin F.M."/>
            <person name="Hacquard S."/>
        </authorList>
    </citation>
    <scope>NUCLEOTIDE SEQUENCE</scope>
    <source>
        <strain evidence="4">MPI-CAGE-AT-0021</strain>
    </source>
</reference>
<proteinExistence type="predicted"/>
<evidence type="ECO:0000256" key="2">
    <source>
        <dbReference type="SAM" id="MobiDB-lite"/>
    </source>
</evidence>
<keyword evidence="1" id="KW-0862">Zinc</keyword>
<dbReference type="PROSITE" id="PS50089">
    <property type="entry name" value="ZF_RING_2"/>
    <property type="match status" value="1"/>
</dbReference>
<dbReference type="InterPro" id="IPR013083">
    <property type="entry name" value="Znf_RING/FYVE/PHD"/>
</dbReference>
<feature type="domain" description="RING-type" evidence="3">
    <location>
        <begin position="105"/>
        <end position="163"/>
    </location>
</feature>
<organism evidence="4 5">
    <name type="scientific">Dactylonectria estremocensis</name>
    <dbReference type="NCBI Taxonomy" id="1079267"/>
    <lineage>
        <taxon>Eukaryota</taxon>
        <taxon>Fungi</taxon>
        <taxon>Dikarya</taxon>
        <taxon>Ascomycota</taxon>
        <taxon>Pezizomycotina</taxon>
        <taxon>Sordariomycetes</taxon>
        <taxon>Hypocreomycetidae</taxon>
        <taxon>Hypocreales</taxon>
        <taxon>Nectriaceae</taxon>
        <taxon>Dactylonectria</taxon>
    </lineage>
</organism>
<keyword evidence="1" id="KW-0863">Zinc-finger</keyword>
<name>A0A9P9FG46_9HYPO</name>
<evidence type="ECO:0000256" key="1">
    <source>
        <dbReference type="PROSITE-ProRule" id="PRU00175"/>
    </source>
</evidence>
<evidence type="ECO:0000313" key="4">
    <source>
        <dbReference type="EMBL" id="KAH7162150.1"/>
    </source>
</evidence>
<dbReference type="SMART" id="SM00184">
    <property type="entry name" value="RING"/>
    <property type="match status" value="1"/>
</dbReference>
<keyword evidence="1" id="KW-0479">Metal-binding</keyword>
<evidence type="ECO:0000259" key="3">
    <source>
        <dbReference type="PROSITE" id="PS50089"/>
    </source>
</evidence>
<dbReference type="Pfam" id="PF14634">
    <property type="entry name" value="zf-RING_5"/>
    <property type="match status" value="1"/>
</dbReference>
<dbReference type="InterPro" id="IPR001841">
    <property type="entry name" value="Znf_RING"/>
</dbReference>